<dbReference type="RefSeq" id="WP_255064192.1">
    <property type="nucleotide sequence ID" value="NZ_JANDBD010000015.1"/>
</dbReference>
<keyword evidence="2" id="KW-0812">Transmembrane</keyword>
<feature type="compositionally biased region" description="Low complexity" evidence="1">
    <location>
        <begin position="40"/>
        <end position="50"/>
    </location>
</feature>
<evidence type="ECO:0000256" key="1">
    <source>
        <dbReference type="SAM" id="MobiDB-lite"/>
    </source>
</evidence>
<feature type="region of interest" description="Disordered" evidence="1">
    <location>
        <begin position="40"/>
        <end position="72"/>
    </location>
</feature>
<dbReference type="InterPro" id="IPR012338">
    <property type="entry name" value="Beta-lactam/transpept-like"/>
</dbReference>
<accession>A0ABT1MAS8</accession>
<gene>
    <name evidence="3" type="ORF">NM203_29025</name>
</gene>
<feature type="transmembrane region" description="Helical" evidence="2">
    <location>
        <begin position="12"/>
        <end position="35"/>
    </location>
</feature>
<feature type="compositionally biased region" description="Pro residues" evidence="1">
    <location>
        <begin position="55"/>
        <end position="68"/>
    </location>
</feature>
<dbReference type="Proteomes" id="UP001651690">
    <property type="component" value="Unassembled WGS sequence"/>
</dbReference>
<keyword evidence="2" id="KW-1133">Transmembrane helix</keyword>
<organism evidence="3 4">
    <name type="scientific">Mycolicibacterium arenosum</name>
    <dbReference type="NCBI Taxonomy" id="2952157"/>
    <lineage>
        <taxon>Bacteria</taxon>
        <taxon>Bacillati</taxon>
        <taxon>Actinomycetota</taxon>
        <taxon>Actinomycetes</taxon>
        <taxon>Mycobacteriales</taxon>
        <taxon>Mycobacteriaceae</taxon>
        <taxon>Mycolicibacterium</taxon>
    </lineage>
</organism>
<comment type="caution">
    <text evidence="3">The sequence shown here is derived from an EMBL/GenBank/DDBJ whole genome shotgun (WGS) entry which is preliminary data.</text>
</comment>
<sequence>MNRHPNRQPSPWVRWGIAGACVALAVVAVGVLAGVHLGESSEPPAANPPSTTQAPPLPASTEPPPPAPSNGLQESFARFQRDEFGGEIAGLVVMGIGQQPVTVAPWTGETTAWSTIKVPLSIAALREGLQVDDDVRAALTVSDNAAAERIWAALGDGETAAGKVQAVLDDPATTVQAARIRPPYTPFGQTKWQLENQVRFLSTIACATDEAATRVLTLMGEVAADTWGLGGIRGTKFKGGWGPGEQSDYLVRQFGVLTDDADAPTTVVALIVEPGSFDEGTAELTTIAQWLTQNEALLPRGTCPAQP</sequence>
<keyword evidence="4" id="KW-1185">Reference proteome</keyword>
<name>A0ABT1MAS8_9MYCO</name>
<evidence type="ECO:0000313" key="4">
    <source>
        <dbReference type="Proteomes" id="UP001651690"/>
    </source>
</evidence>
<dbReference type="EMBL" id="JANDBD010000015">
    <property type="protein sequence ID" value="MCP9276238.1"/>
    <property type="molecule type" value="Genomic_DNA"/>
</dbReference>
<dbReference type="Gene3D" id="3.40.710.10">
    <property type="entry name" value="DD-peptidase/beta-lactamase superfamily"/>
    <property type="match status" value="1"/>
</dbReference>
<dbReference type="SUPFAM" id="SSF56601">
    <property type="entry name" value="beta-lactamase/transpeptidase-like"/>
    <property type="match status" value="1"/>
</dbReference>
<reference evidence="3 4" key="1">
    <citation type="submission" date="2022-06" db="EMBL/GenBank/DDBJ databases">
        <title>Mycolicibacterium sp. CAU 1645 isolated from seawater.</title>
        <authorList>
            <person name="Kim W."/>
        </authorList>
    </citation>
    <scope>NUCLEOTIDE SEQUENCE [LARGE SCALE GENOMIC DNA]</scope>
    <source>
        <strain evidence="3 4">CAU 1645</strain>
    </source>
</reference>
<protein>
    <recommendedName>
        <fullName evidence="5">Beta-lactamase class A</fullName>
    </recommendedName>
</protein>
<evidence type="ECO:0000256" key="2">
    <source>
        <dbReference type="SAM" id="Phobius"/>
    </source>
</evidence>
<evidence type="ECO:0008006" key="5">
    <source>
        <dbReference type="Google" id="ProtNLM"/>
    </source>
</evidence>
<proteinExistence type="predicted"/>
<evidence type="ECO:0000313" key="3">
    <source>
        <dbReference type="EMBL" id="MCP9276238.1"/>
    </source>
</evidence>
<keyword evidence="2" id="KW-0472">Membrane</keyword>